<accession>A0AAV2MLS5</accession>
<dbReference type="InterPro" id="IPR037660">
    <property type="entry name" value="CCDC51"/>
</dbReference>
<feature type="coiled-coil region" evidence="1">
    <location>
        <begin position="143"/>
        <end position="170"/>
    </location>
</feature>
<keyword evidence="2" id="KW-0812">Transmembrane</keyword>
<protein>
    <recommendedName>
        <fullName evidence="5">Coiled-coil domain-containing protein 51</fullName>
    </recommendedName>
</protein>
<dbReference type="EMBL" id="OZ035830">
    <property type="protein sequence ID" value="CAL1614280.1"/>
    <property type="molecule type" value="Genomic_DNA"/>
</dbReference>
<keyword evidence="1" id="KW-0175">Coiled coil</keyword>
<organism evidence="3 4">
    <name type="scientific">Knipowitschia caucasica</name>
    <name type="common">Caucasian dwarf goby</name>
    <name type="synonym">Pomatoschistus caucasicus</name>
    <dbReference type="NCBI Taxonomy" id="637954"/>
    <lineage>
        <taxon>Eukaryota</taxon>
        <taxon>Metazoa</taxon>
        <taxon>Chordata</taxon>
        <taxon>Craniata</taxon>
        <taxon>Vertebrata</taxon>
        <taxon>Euteleostomi</taxon>
        <taxon>Actinopterygii</taxon>
        <taxon>Neopterygii</taxon>
        <taxon>Teleostei</taxon>
        <taxon>Neoteleostei</taxon>
        <taxon>Acanthomorphata</taxon>
        <taxon>Gobiaria</taxon>
        <taxon>Gobiiformes</taxon>
        <taxon>Gobioidei</taxon>
        <taxon>Gobiidae</taxon>
        <taxon>Gobiinae</taxon>
        <taxon>Knipowitschia</taxon>
    </lineage>
</organism>
<feature type="transmembrane region" description="Helical" evidence="2">
    <location>
        <begin position="408"/>
        <end position="430"/>
    </location>
</feature>
<keyword evidence="2" id="KW-0472">Membrane</keyword>
<name>A0AAV2MLS5_KNICA</name>
<evidence type="ECO:0008006" key="5">
    <source>
        <dbReference type="Google" id="ProtNLM"/>
    </source>
</evidence>
<dbReference type="PANTHER" id="PTHR28624:SF1">
    <property type="entry name" value="MITOCHONDRIAL POTASSIUM CHANNEL"/>
    <property type="match status" value="1"/>
</dbReference>
<dbReference type="AlphaFoldDB" id="A0AAV2MLS5"/>
<keyword evidence="4" id="KW-1185">Reference proteome</keyword>
<evidence type="ECO:0000313" key="3">
    <source>
        <dbReference type="EMBL" id="CAL1614280.1"/>
    </source>
</evidence>
<proteinExistence type="predicted"/>
<evidence type="ECO:0000256" key="1">
    <source>
        <dbReference type="SAM" id="Coils"/>
    </source>
</evidence>
<dbReference type="PANTHER" id="PTHR28624">
    <property type="entry name" value="COILED-COIL DOMAIN-CONTAINING PROTEIN 51"/>
    <property type="match status" value="1"/>
</dbReference>
<reference evidence="3 4" key="1">
    <citation type="submission" date="2024-04" db="EMBL/GenBank/DDBJ databases">
        <authorList>
            <person name="Waldvogel A.-M."/>
            <person name="Schoenle A."/>
        </authorList>
    </citation>
    <scope>NUCLEOTIDE SEQUENCE [LARGE SCALE GENOMIC DNA]</scope>
</reference>
<gene>
    <name evidence="3" type="ORF">KC01_LOCUS40338</name>
</gene>
<evidence type="ECO:0000256" key="2">
    <source>
        <dbReference type="SAM" id="Phobius"/>
    </source>
</evidence>
<dbReference type="Proteomes" id="UP001497482">
    <property type="component" value="Chromosome 8"/>
</dbReference>
<sequence length="435" mass="48867">MRGTGLLTFLDLFRKGLIGKRNDFNNKVFQMSYRGVRLCVLSRGFSVNGSRPVLRFYSEAPNPKPPEGNDRGADVVKEKALIALQNAAALGRQWAQSSSRTLSSTLNVWWSRYEEFVGINEVRGAQTKVTQAEADFMVSRSVVREAHVNVEALQVRLKEVRERLERVSREEPHYLELATIEHKLLQEDRRLRSAYELAEGSEREKFALFSAAVRESHEKERTRAERTKNWSVIGSVLGALIGVMGSTYVNRVRLQELKSLLLEAQKGPENLQEALRVQASNHRTQQDELGALIHQMRLSLHSLTTDDKTTESTPQSQSNAVSTNFGSTLKTLHDGQQTIQNILNGLKVNVECLETDLSIVKRTVSEPREAATPETRVQTFGEMLNEESLVKSLEKSQTNLCVRLRDSVVYNAVVVYTASALTVSVLYLLLRGATP</sequence>
<evidence type="ECO:0000313" key="4">
    <source>
        <dbReference type="Proteomes" id="UP001497482"/>
    </source>
</evidence>
<keyword evidence="2" id="KW-1133">Transmembrane helix</keyword>